<evidence type="ECO:0000256" key="5">
    <source>
        <dbReference type="ARBA" id="ARBA00022801"/>
    </source>
</evidence>
<dbReference type="SUPFAM" id="SSF88723">
    <property type="entry name" value="PIN domain-like"/>
    <property type="match status" value="1"/>
</dbReference>
<keyword evidence="6 8" id="KW-0460">Magnesium</keyword>
<dbReference type="InterPro" id="IPR029060">
    <property type="entry name" value="PIN-like_dom_sf"/>
</dbReference>
<dbReference type="PANTHER" id="PTHR33653:SF1">
    <property type="entry name" value="RIBONUCLEASE VAPC2"/>
    <property type="match status" value="1"/>
</dbReference>
<dbReference type="AlphaFoldDB" id="A0A4S8PNR3"/>
<dbReference type="InterPro" id="IPR050556">
    <property type="entry name" value="Type_II_TA_system_RNase"/>
</dbReference>
<dbReference type="EC" id="3.1.-.-" evidence="8"/>
<dbReference type="Pfam" id="PF01850">
    <property type="entry name" value="PIN"/>
    <property type="match status" value="1"/>
</dbReference>
<proteinExistence type="inferred from homology"/>
<feature type="domain" description="PIN" evidence="9">
    <location>
        <begin position="3"/>
        <end position="119"/>
    </location>
</feature>
<dbReference type="GO" id="GO:0000287">
    <property type="term" value="F:magnesium ion binding"/>
    <property type="evidence" value="ECO:0007669"/>
    <property type="project" value="UniProtKB-UniRule"/>
</dbReference>
<dbReference type="RefSeq" id="WP_136528288.1">
    <property type="nucleotide sequence ID" value="NZ_STGX01000002.1"/>
</dbReference>
<evidence type="ECO:0000256" key="6">
    <source>
        <dbReference type="ARBA" id="ARBA00022842"/>
    </source>
</evidence>
<name>A0A4S8PNR3_9ACTN</name>
<dbReference type="InterPro" id="IPR022907">
    <property type="entry name" value="VapC_family"/>
</dbReference>
<evidence type="ECO:0000256" key="4">
    <source>
        <dbReference type="ARBA" id="ARBA00022723"/>
    </source>
</evidence>
<feature type="binding site" evidence="8">
    <location>
        <position position="6"/>
    </location>
    <ligand>
        <name>Mg(2+)</name>
        <dbReference type="ChEBI" id="CHEBI:18420"/>
    </ligand>
</feature>
<keyword evidence="8" id="KW-0800">Toxin</keyword>
<keyword evidence="4 8" id="KW-0479">Metal-binding</keyword>
<dbReference type="EMBL" id="STGX01000002">
    <property type="protein sequence ID" value="THV31415.1"/>
    <property type="molecule type" value="Genomic_DNA"/>
</dbReference>
<evidence type="ECO:0000259" key="9">
    <source>
        <dbReference type="Pfam" id="PF01850"/>
    </source>
</evidence>
<keyword evidence="5 8" id="KW-0378">Hydrolase</keyword>
<keyword evidence="2 8" id="KW-1277">Toxin-antitoxin system</keyword>
<comment type="function">
    <text evidence="8">Toxic component of a toxin-antitoxin (TA) system. An RNase.</text>
</comment>
<reference evidence="10 11" key="1">
    <citation type="journal article" date="2018" name="Int. J. Syst. Evol. Microbiol.">
        <title>Glycomyces paridis sp. nov., isolated from the medicinal plant Paris polyphylla.</title>
        <authorList>
            <person name="Fang X.M."/>
            <person name="Bai J.L."/>
            <person name="Su J."/>
            <person name="Zhao L.L."/>
            <person name="Liu H.Y."/>
            <person name="Ma B.P."/>
            <person name="Zhang Y.Q."/>
            <person name="Yu L.Y."/>
        </authorList>
    </citation>
    <scope>NUCLEOTIDE SEQUENCE [LARGE SCALE GENOMIC DNA]</scope>
    <source>
        <strain evidence="10 11">CPCC 204357</strain>
    </source>
</reference>
<dbReference type="PANTHER" id="PTHR33653">
    <property type="entry name" value="RIBONUCLEASE VAPC2"/>
    <property type="match status" value="1"/>
</dbReference>
<evidence type="ECO:0000256" key="7">
    <source>
        <dbReference type="ARBA" id="ARBA00038093"/>
    </source>
</evidence>
<evidence type="ECO:0000256" key="1">
    <source>
        <dbReference type="ARBA" id="ARBA00001946"/>
    </source>
</evidence>
<keyword evidence="11" id="KW-1185">Reference proteome</keyword>
<comment type="similarity">
    <text evidence="7 8">Belongs to the PINc/VapC protein family.</text>
</comment>
<sequence length="137" mass="15424">MQYLVDTSALIRIIRGQVDPAWERVVAEGRIAICEPVLRETMTVARKREYEALQDSLLEAYPWVDVPKPTWDYVRAMGGDLAKHSMHDMFSVADYLVAAVAIHLKLTVLHNDKDFVAAAAVFPQLEQKSVMETPDPA</sequence>
<evidence type="ECO:0000313" key="10">
    <source>
        <dbReference type="EMBL" id="THV31415.1"/>
    </source>
</evidence>
<dbReference type="Gene3D" id="3.40.50.1010">
    <property type="entry name" value="5'-nuclease"/>
    <property type="match status" value="1"/>
</dbReference>
<dbReference type="GO" id="GO:0016787">
    <property type="term" value="F:hydrolase activity"/>
    <property type="evidence" value="ECO:0007669"/>
    <property type="project" value="UniProtKB-KW"/>
</dbReference>
<gene>
    <name evidence="8" type="primary">vapC</name>
    <name evidence="10" type="ORF">E9998_03370</name>
</gene>
<accession>A0A4S8PNR3</accession>
<dbReference type="InterPro" id="IPR002716">
    <property type="entry name" value="PIN_dom"/>
</dbReference>
<protein>
    <recommendedName>
        <fullName evidence="8">Ribonuclease VapC</fullName>
        <shortName evidence="8">RNase VapC</shortName>
        <ecNumber evidence="8">3.1.-.-</ecNumber>
    </recommendedName>
    <alternativeName>
        <fullName evidence="8">Toxin VapC</fullName>
    </alternativeName>
</protein>
<dbReference type="Proteomes" id="UP000305792">
    <property type="component" value="Unassembled WGS sequence"/>
</dbReference>
<keyword evidence="3 8" id="KW-0540">Nuclease</keyword>
<comment type="cofactor">
    <cofactor evidence="1 8">
        <name>Mg(2+)</name>
        <dbReference type="ChEBI" id="CHEBI:18420"/>
    </cofactor>
</comment>
<dbReference type="HAMAP" id="MF_00265">
    <property type="entry name" value="VapC_Nob1"/>
    <property type="match status" value="1"/>
</dbReference>
<feature type="binding site" evidence="8">
    <location>
        <position position="94"/>
    </location>
    <ligand>
        <name>Mg(2+)</name>
        <dbReference type="ChEBI" id="CHEBI:18420"/>
    </ligand>
</feature>
<dbReference type="GO" id="GO:0090729">
    <property type="term" value="F:toxin activity"/>
    <property type="evidence" value="ECO:0007669"/>
    <property type="project" value="UniProtKB-KW"/>
</dbReference>
<comment type="caution">
    <text evidence="10">The sequence shown here is derived from an EMBL/GenBank/DDBJ whole genome shotgun (WGS) entry which is preliminary data.</text>
</comment>
<evidence type="ECO:0000313" key="11">
    <source>
        <dbReference type="Proteomes" id="UP000305792"/>
    </source>
</evidence>
<organism evidence="10 11">
    <name type="scientific">Glycomyces paridis</name>
    <dbReference type="NCBI Taxonomy" id="2126555"/>
    <lineage>
        <taxon>Bacteria</taxon>
        <taxon>Bacillati</taxon>
        <taxon>Actinomycetota</taxon>
        <taxon>Actinomycetes</taxon>
        <taxon>Glycomycetales</taxon>
        <taxon>Glycomycetaceae</taxon>
        <taxon>Glycomyces</taxon>
    </lineage>
</organism>
<evidence type="ECO:0000256" key="8">
    <source>
        <dbReference type="HAMAP-Rule" id="MF_00265"/>
    </source>
</evidence>
<dbReference type="OrthoDB" id="5185254at2"/>
<evidence type="ECO:0000256" key="2">
    <source>
        <dbReference type="ARBA" id="ARBA00022649"/>
    </source>
</evidence>
<dbReference type="GO" id="GO:0004540">
    <property type="term" value="F:RNA nuclease activity"/>
    <property type="evidence" value="ECO:0007669"/>
    <property type="project" value="InterPro"/>
</dbReference>
<evidence type="ECO:0000256" key="3">
    <source>
        <dbReference type="ARBA" id="ARBA00022722"/>
    </source>
</evidence>